<dbReference type="AlphaFoldDB" id="A0A9J6G839"/>
<dbReference type="VEuPathDB" id="VectorBase:HLOH_065501"/>
<dbReference type="SUPFAM" id="SSF57850">
    <property type="entry name" value="RING/U-box"/>
    <property type="match status" value="1"/>
</dbReference>
<evidence type="ECO:0000313" key="4">
    <source>
        <dbReference type="EMBL" id="KAH9374550.1"/>
    </source>
</evidence>
<gene>
    <name evidence="4" type="ORF">HPB48_016371</name>
</gene>
<evidence type="ECO:0000256" key="2">
    <source>
        <dbReference type="ARBA" id="ARBA00022771"/>
    </source>
</evidence>
<dbReference type="EMBL" id="JABSTR010000007">
    <property type="protein sequence ID" value="KAH9374550.1"/>
    <property type="molecule type" value="Genomic_DNA"/>
</dbReference>
<evidence type="ECO:0000256" key="1">
    <source>
        <dbReference type="ARBA" id="ARBA00022723"/>
    </source>
</evidence>
<dbReference type="GO" id="GO:0008270">
    <property type="term" value="F:zinc ion binding"/>
    <property type="evidence" value="ECO:0007669"/>
    <property type="project" value="UniProtKB-KW"/>
</dbReference>
<keyword evidence="3" id="KW-0862">Zinc</keyword>
<accession>A0A9J6G839</accession>
<sequence length="111" mass="12082">MARGGTHTVFGFDCALDCRPTVFVDGISSNRVCSACGLVPSRIAMLPCRHVLCPSCYYRCMDNTAGKCGLDGEVIWSDGVIWSMFSGHSILGRKVESFTLVSLRSTWSPLI</sequence>
<protein>
    <recommendedName>
        <fullName evidence="6">RING-type domain-containing protein</fullName>
    </recommendedName>
</protein>
<dbReference type="InterPro" id="IPR017907">
    <property type="entry name" value="Znf_RING_CS"/>
</dbReference>
<name>A0A9J6G839_HAELO</name>
<keyword evidence="5" id="KW-1185">Reference proteome</keyword>
<dbReference type="InterPro" id="IPR013083">
    <property type="entry name" value="Znf_RING/FYVE/PHD"/>
</dbReference>
<reference evidence="4 5" key="1">
    <citation type="journal article" date="2020" name="Cell">
        <title>Large-Scale Comparative Analyses of Tick Genomes Elucidate Their Genetic Diversity and Vector Capacities.</title>
        <authorList>
            <consortium name="Tick Genome and Microbiome Consortium (TIGMIC)"/>
            <person name="Jia N."/>
            <person name="Wang J."/>
            <person name="Shi W."/>
            <person name="Du L."/>
            <person name="Sun Y."/>
            <person name="Zhan W."/>
            <person name="Jiang J.F."/>
            <person name="Wang Q."/>
            <person name="Zhang B."/>
            <person name="Ji P."/>
            <person name="Bell-Sakyi L."/>
            <person name="Cui X.M."/>
            <person name="Yuan T.T."/>
            <person name="Jiang B.G."/>
            <person name="Yang W.F."/>
            <person name="Lam T.T."/>
            <person name="Chang Q.C."/>
            <person name="Ding S.J."/>
            <person name="Wang X.J."/>
            <person name="Zhu J.G."/>
            <person name="Ruan X.D."/>
            <person name="Zhao L."/>
            <person name="Wei J.T."/>
            <person name="Ye R.Z."/>
            <person name="Que T.C."/>
            <person name="Du C.H."/>
            <person name="Zhou Y.H."/>
            <person name="Cheng J.X."/>
            <person name="Dai P.F."/>
            <person name="Guo W.B."/>
            <person name="Han X.H."/>
            <person name="Huang E.J."/>
            <person name="Li L.F."/>
            <person name="Wei W."/>
            <person name="Gao Y.C."/>
            <person name="Liu J.Z."/>
            <person name="Shao H.Z."/>
            <person name="Wang X."/>
            <person name="Wang C.C."/>
            <person name="Yang T.C."/>
            <person name="Huo Q.B."/>
            <person name="Li W."/>
            <person name="Chen H.Y."/>
            <person name="Chen S.E."/>
            <person name="Zhou L.G."/>
            <person name="Ni X.B."/>
            <person name="Tian J.H."/>
            <person name="Sheng Y."/>
            <person name="Liu T."/>
            <person name="Pan Y.S."/>
            <person name="Xia L.Y."/>
            <person name="Li J."/>
            <person name="Zhao F."/>
            <person name="Cao W.C."/>
        </authorList>
    </citation>
    <scope>NUCLEOTIDE SEQUENCE [LARGE SCALE GENOMIC DNA]</scope>
    <source>
        <strain evidence="4">HaeL-2018</strain>
    </source>
</reference>
<comment type="caution">
    <text evidence="4">The sequence shown here is derived from an EMBL/GenBank/DDBJ whole genome shotgun (WGS) entry which is preliminary data.</text>
</comment>
<evidence type="ECO:0000313" key="5">
    <source>
        <dbReference type="Proteomes" id="UP000821853"/>
    </source>
</evidence>
<dbReference type="OrthoDB" id="6511748at2759"/>
<evidence type="ECO:0000256" key="3">
    <source>
        <dbReference type="ARBA" id="ARBA00022833"/>
    </source>
</evidence>
<dbReference type="Gene3D" id="3.30.40.10">
    <property type="entry name" value="Zinc/RING finger domain, C3HC4 (zinc finger)"/>
    <property type="match status" value="1"/>
</dbReference>
<organism evidence="4 5">
    <name type="scientific">Haemaphysalis longicornis</name>
    <name type="common">Bush tick</name>
    <dbReference type="NCBI Taxonomy" id="44386"/>
    <lineage>
        <taxon>Eukaryota</taxon>
        <taxon>Metazoa</taxon>
        <taxon>Ecdysozoa</taxon>
        <taxon>Arthropoda</taxon>
        <taxon>Chelicerata</taxon>
        <taxon>Arachnida</taxon>
        <taxon>Acari</taxon>
        <taxon>Parasitiformes</taxon>
        <taxon>Ixodida</taxon>
        <taxon>Ixodoidea</taxon>
        <taxon>Ixodidae</taxon>
        <taxon>Haemaphysalinae</taxon>
        <taxon>Haemaphysalis</taxon>
    </lineage>
</organism>
<proteinExistence type="predicted"/>
<dbReference type="Proteomes" id="UP000821853">
    <property type="component" value="Chromosome 5"/>
</dbReference>
<evidence type="ECO:0008006" key="6">
    <source>
        <dbReference type="Google" id="ProtNLM"/>
    </source>
</evidence>
<keyword evidence="2" id="KW-0863">Zinc-finger</keyword>
<keyword evidence="1" id="KW-0479">Metal-binding</keyword>
<dbReference type="PROSITE" id="PS00518">
    <property type="entry name" value="ZF_RING_1"/>
    <property type="match status" value="1"/>
</dbReference>